<dbReference type="Gene3D" id="3.90.1280.20">
    <property type="match status" value="1"/>
</dbReference>
<dbReference type="InterPro" id="IPR000644">
    <property type="entry name" value="CBS_dom"/>
</dbReference>
<dbReference type="NCBIfam" id="TIGR01186">
    <property type="entry name" value="proV"/>
    <property type="match status" value="1"/>
</dbReference>
<evidence type="ECO:0000256" key="6">
    <source>
        <dbReference type="PROSITE-ProRule" id="PRU00703"/>
    </source>
</evidence>
<dbReference type="RefSeq" id="WP_310456465.1">
    <property type="nucleotide sequence ID" value="NZ_JAVKPH010000005.1"/>
</dbReference>
<evidence type="ECO:0000256" key="8">
    <source>
        <dbReference type="SAM" id="MobiDB-lite"/>
    </source>
</evidence>
<comment type="caution">
    <text evidence="11">The sequence shown here is derived from an EMBL/GenBank/DDBJ whole genome shotgun (WGS) entry which is preliminary data.</text>
</comment>
<protein>
    <recommendedName>
        <fullName evidence="7">Quaternary amine transport ATP-binding protein</fullName>
        <ecNumber evidence="7">7.6.2.9</ecNumber>
    </recommendedName>
</protein>
<evidence type="ECO:0000256" key="4">
    <source>
        <dbReference type="ARBA" id="ARBA00022840"/>
    </source>
</evidence>
<evidence type="ECO:0000256" key="3">
    <source>
        <dbReference type="ARBA" id="ARBA00022741"/>
    </source>
</evidence>
<dbReference type="Pfam" id="PF00571">
    <property type="entry name" value="CBS"/>
    <property type="match status" value="1"/>
</dbReference>
<name>A0ABU1F5R6_9RHOB</name>
<dbReference type="InterPro" id="IPR017871">
    <property type="entry name" value="ABC_transporter-like_CS"/>
</dbReference>
<dbReference type="CDD" id="cd03294">
    <property type="entry name" value="ABC_Pro_Gly_Betaine"/>
    <property type="match status" value="1"/>
</dbReference>
<dbReference type="InterPro" id="IPR003439">
    <property type="entry name" value="ABC_transporter-like_ATP-bd"/>
</dbReference>
<comment type="subcellular location">
    <subcellularLocation>
        <location evidence="7">Cell inner membrane</location>
        <topology evidence="7">Peripheral membrane protein</topology>
    </subcellularLocation>
</comment>
<dbReference type="SUPFAM" id="SSF54631">
    <property type="entry name" value="CBS-domain pair"/>
    <property type="match status" value="1"/>
</dbReference>
<evidence type="ECO:0000256" key="1">
    <source>
        <dbReference type="ARBA" id="ARBA00005417"/>
    </source>
</evidence>
<keyword evidence="6" id="KW-0129">CBS domain</keyword>
<feature type="region of interest" description="Disordered" evidence="8">
    <location>
        <begin position="390"/>
        <end position="416"/>
    </location>
</feature>
<keyword evidence="7" id="KW-0472">Membrane</keyword>
<keyword evidence="2 7" id="KW-0813">Transport</keyword>
<dbReference type="InterPro" id="IPR027417">
    <property type="entry name" value="P-loop_NTPase"/>
</dbReference>
<accession>A0ABU1F5R6</accession>
<comment type="similarity">
    <text evidence="1 7">Belongs to the ABC transporter superfamily.</text>
</comment>
<organism evidence="11 12">
    <name type="scientific">Ruixingdingia sedimenti</name>
    <dbReference type="NCBI Taxonomy" id="3073604"/>
    <lineage>
        <taxon>Bacteria</taxon>
        <taxon>Pseudomonadati</taxon>
        <taxon>Pseudomonadota</taxon>
        <taxon>Alphaproteobacteria</taxon>
        <taxon>Rhodobacterales</taxon>
        <taxon>Paracoccaceae</taxon>
        <taxon>Ruixingdingia</taxon>
    </lineage>
</organism>
<evidence type="ECO:0000256" key="7">
    <source>
        <dbReference type="RuleBase" id="RU369116"/>
    </source>
</evidence>
<keyword evidence="3 7" id="KW-0547">Nucleotide-binding</keyword>
<dbReference type="PANTHER" id="PTHR43869:SF1">
    <property type="entry name" value="GLYCINE BETAINE_PROLINE BETAINE TRANSPORT SYSTEM ATP-BINDING PROTEIN PROV"/>
    <property type="match status" value="1"/>
</dbReference>
<reference evidence="11 12" key="1">
    <citation type="submission" date="2023-09" db="EMBL/GenBank/DDBJ databases">
        <title>Xinfangfangia sedmenti sp. nov., isolated the sedment.</title>
        <authorList>
            <person name="Xu L."/>
        </authorList>
    </citation>
    <scope>NUCLEOTIDE SEQUENCE [LARGE SCALE GENOMIC DNA]</scope>
    <source>
        <strain evidence="11 12">LG-4</strain>
    </source>
</reference>
<dbReference type="PANTHER" id="PTHR43869">
    <property type="entry name" value="GLYCINE BETAINE/PROLINE BETAINE TRANSPORT SYSTEM ATP-BINDING PROTEIN PROV"/>
    <property type="match status" value="1"/>
</dbReference>
<dbReference type="EMBL" id="JAVKPH010000005">
    <property type="protein sequence ID" value="MDR5652215.1"/>
    <property type="molecule type" value="Genomic_DNA"/>
</dbReference>
<dbReference type="GO" id="GO:0005524">
    <property type="term" value="F:ATP binding"/>
    <property type="evidence" value="ECO:0007669"/>
    <property type="project" value="UniProtKB-KW"/>
</dbReference>
<dbReference type="Proteomes" id="UP001247754">
    <property type="component" value="Unassembled WGS sequence"/>
</dbReference>
<dbReference type="PROSITE" id="PS50893">
    <property type="entry name" value="ABC_TRANSPORTER_2"/>
    <property type="match status" value="1"/>
</dbReference>
<dbReference type="SUPFAM" id="SSF52540">
    <property type="entry name" value="P-loop containing nucleoside triphosphate hydrolases"/>
    <property type="match status" value="1"/>
</dbReference>
<keyword evidence="12" id="KW-1185">Reference proteome</keyword>
<sequence>MQPKLSVENLYKVFGNDASRALALLREGKGKREILEATGATVGVQDVSFQVDEGEIFVVMGLSGSGKSTLVRMLNGLIPPTAGRVLIDGEDVAAADTARLRGIRREKIAMVFQHFALFPHWTIAENVAYGLKVRGMPESARRERALAVLGQVGLEPWADSMPSDLSGGMQQRVGLARGLAADPDILLMDEPFGALDPLIRRDMQAELLDLQKTLRKTIVFITHDLNEAILLGNRIAIMKDGCVVQIGTAQEIVTAPADDYVAAFVADIDRGRVFTADDVSSEPITIQLRDTPVREALRLMEKHGSQALYVMDGKRVAGVVTYRDLAACEMDASTPSPTIRSTLITDYPTASTDTQLSALYGPAGSGLPIAVTDDNDRLVAVVEPNAVLSHLSGEAETDSPDGQSAEQKEGADVQPR</sequence>
<comment type="subunit">
    <text evidence="7">The complex is probably composed of two ATP-binding proteins, two transmembrane proteins and a solute-binding protein.</text>
</comment>
<feature type="compositionally biased region" description="Basic and acidic residues" evidence="8">
    <location>
        <begin position="406"/>
        <end position="416"/>
    </location>
</feature>
<evidence type="ECO:0000313" key="12">
    <source>
        <dbReference type="Proteomes" id="UP001247754"/>
    </source>
</evidence>
<dbReference type="InterPro" id="IPR051921">
    <property type="entry name" value="ABC_osmolyte_uptake_ATP-bind"/>
</dbReference>
<feature type="domain" description="ABC transporter" evidence="9">
    <location>
        <begin position="5"/>
        <end position="265"/>
    </location>
</feature>
<proteinExistence type="inferred from homology"/>
<evidence type="ECO:0000256" key="2">
    <source>
        <dbReference type="ARBA" id="ARBA00022448"/>
    </source>
</evidence>
<keyword evidence="7" id="KW-1003">Cell membrane</keyword>
<dbReference type="PROSITE" id="PS00211">
    <property type="entry name" value="ABC_TRANSPORTER_1"/>
    <property type="match status" value="1"/>
</dbReference>
<keyword evidence="5" id="KW-0029">Amino-acid transport</keyword>
<dbReference type="SMART" id="SM00116">
    <property type="entry name" value="CBS"/>
    <property type="match status" value="1"/>
</dbReference>
<dbReference type="InterPro" id="IPR003593">
    <property type="entry name" value="AAA+_ATPase"/>
</dbReference>
<dbReference type="Pfam" id="PF00005">
    <property type="entry name" value="ABC_tran"/>
    <property type="match status" value="1"/>
</dbReference>
<gene>
    <name evidence="11" type="ORF">RGD00_06355</name>
</gene>
<evidence type="ECO:0000259" key="9">
    <source>
        <dbReference type="PROSITE" id="PS50893"/>
    </source>
</evidence>
<evidence type="ECO:0000259" key="10">
    <source>
        <dbReference type="PROSITE" id="PS51371"/>
    </source>
</evidence>
<keyword evidence="7" id="KW-0997">Cell inner membrane</keyword>
<dbReference type="CDD" id="cd02205">
    <property type="entry name" value="CBS_pair_SF"/>
    <property type="match status" value="1"/>
</dbReference>
<dbReference type="InterPro" id="IPR046342">
    <property type="entry name" value="CBS_dom_sf"/>
</dbReference>
<dbReference type="PROSITE" id="PS51371">
    <property type="entry name" value="CBS"/>
    <property type="match status" value="1"/>
</dbReference>
<evidence type="ECO:0000256" key="5">
    <source>
        <dbReference type="ARBA" id="ARBA00022970"/>
    </source>
</evidence>
<dbReference type="SMART" id="SM00382">
    <property type="entry name" value="AAA"/>
    <property type="match status" value="1"/>
</dbReference>
<dbReference type="InterPro" id="IPR005892">
    <property type="entry name" value="Gly-betaine_transp_ATP-bd"/>
</dbReference>
<feature type="domain" description="CBS" evidence="10">
    <location>
        <begin position="279"/>
        <end position="336"/>
    </location>
</feature>
<evidence type="ECO:0000313" key="11">
    <source>
        <dbReference type="EMBL" id="MDR5652215.1"/>
    </source>
</evidence>
<dbReference type="EC" id="7.6.2.9" evidence="7"/>
<keyword evidence="4 7" id="KW-0067">ATP-binding</keyword>
<comment type="catalytic activity">
    <reaction evidence="7">
        <text>a quaternary ammonium(out) + ATP + H2O = a quaternary ammonium(in) + ADP + phosphate + H(+)</text>
        <dbReference type="Rhea" id="RHEA:11036"/>
        <dbReference type="ChEBI" id="CHEBI:15377"/>
        <dbReference type="ChEBI" id="CHEBI:15378"/>
        <dbReference type="ChEBI" id="CHEBI:30616"/>
        <dbReference type="ChEBI" id="CHEBI:35267"/>
        <dbReference type="ChEBI" id="CHEBI:43474"/>
        <dbReference type="ChEBI" id="CHEBI:456216"/>
    </reaction>
</comment>
<dbReference type="Gene3D" id="3.40.50.300">
    <property type="entry name" value="P-loop containing nucleotide triphosphate hydrolases"/>
    <property type="match status" value="1"/>
</dbReference>